<accession>A0A392V371</accession>
<evidence type="ECO:0000313" key="1">
    <source>
        <dbReference type="EMBL" id="MCI82696.1"/>
    </source>
</evidence>
<dbReference type="EMBL" id="LXQA011049627">
    <property type="protein sequence ID" value="MCI82696.1"/>
    <property type="molecule type" value="Genomic_DNA"/>
</dbReference>
<sequence length="18" mass="1990">MHDGDCSLAINARQALFQ</sequence>
<protein>
    <submittedName>
        <fullName evidence="1">Uncharacterized protein</fullName>
    </submittedName>
</protein>
<reference evidence="1 2" key="1">
    <citation type="journal article" date="2018" name="Front. Plant Sci.">
        <title>Red Clover (Trifolium pratense) and Zigzag Clover (T. medium) - A Picture of Genomic Similarities and Differences.</title>
        <authorList>
            <person name="Dluhosova J."/>
            <person name="Istvanek J."/>
            <person name="Nedelnik J."/>
            <person name="Repkova J."/>
        </authorList>
    </citation>
    <scope>NUCLEOTIDE SEQUENCE [LARGE SCALE GENOMIC DNA]</scope>
    <source>
        <strain evidence="2">cv. 10/8</strain>
        <tissue evidence="1">Leaf</tissue>
    </source>
</reference>
<name>A0A392V371_9FABA</name>
<organism evidence="1 2">
    <name type="scientific">Trifolium medium</name>
    <dbReference type="NCBI Taxonomy" id="97028"/>
    <lineage>
        <taxon>Eukaryota</taxon>
        <taxon>Viridiplantae</taxon>
        <taxon>Streptophyta</taxon>
        <taxon>Embryophyta</taxon>
        <taxon>Tracheophyta</taxon>
        <taxon>Spermatophyta</taxon>
        <taxon>Magnoliopsida</taxon>
        <taxon>eudicotyledons</taxon>
        <taxon>Gunneridae</taxon>
        <taxon>Pentapetalae</taxon>
        <taxon>rosids</taxon>
        <taxon>fabids</taxon>
        <taxon>Fabales</taxon>
        <taxon>Fabaceae</taxon>
        <taxon>Papilionoideae</taxon>
        <taxon>50 kb inversion clade</taxon>
        <taxon>NPAAA clade</taxon>
        <taxon>Hologalegina</taxon>
        <taxon>IRL clade</taxon>
        <taxon>Trifolieae</taxon>
        <taxon>Trifolium</taxon>
    </lineage>
</organism>
<evidence type="ECO:0000313" key="2">
    <source>
        <dbReference type="Proteomes" id="UP000265520"/>
    </source>
</evidence>
<proteinExistence type="predicted"/>
<feature type="non-terminal residue" evidence="1">
    <location>
        <position position="18"/>
    </location>
</feature>
<dbReference type="Proteomes" id="UP000265520">
    <property type="component" value="Unassembled WGS sequence"/>
</dbReference>
<comment type="caution">
    <text evidence="1">The sequence shown here is derived from an EMBL/GenBank/DDBJ whole genome shotgun (WGS) entry which is preliminary data.</text>
</comment>
<keyword evidence="2" id="KW-1185">Reference proteome</keyword>
<dbReference type="AlphaFoldDB" id="A0A392V371"/>